<organism evidence="1 2">
    <name type="scientific">Eleutherodactylus coqui</name>
    <name type="common">Puerto Rican coqui</name>
    <dbReference type="NCBI Taxonomy" id="57060"/>
    <lineage>
        <taxon>Eukaryota</taxon>
        <taxon>Metazoa</taxon>
        <taxon>Chordata</taxon>
        <taxon>Craniata</taxon>
        <taxon>Vertebrata</taxon>
        <taxon>Euteleostomi</taxon>
        <taxon>Amphibia</taxon>
        <taxon>Batrachia</taxon>
        <taxon>Anura</taxon>
        <taxon>Neobatrachia</taxon>
        <taxon>Hyloidea</taxon>
        <taxon>Eleutherodactylidae</taxon>
        <taxon>Eleutherodactylinae</taxon>
        <taxon>Eleutherodactylus</taxon>
        <taxon>Eleutherodactylus</taxon>
    </lineage>
</organism>
<proteinExistence type="predicted"/>
<name>A0A8J6EBR1_ELECQ</name>
<protein>
    <submittedName>
        <fullName evidence="1">Uncharacterized protein</fullName>
    </submittedName>
</protein>
<evidence type="ECO:0000313" key="2">
    <source>
        <dbReference type="Proteomes" id="UP000770717"/>
    </source>
</evidence>
<sequence length="141" mass="16110">MLSEKRFQDVLACNQEAPLTTLNDLLPNRPLPFLVSTHIVRVLNDFLKTCSPPRPLTPFETAIGNLSTPSLRKISHIRKNFISRPTCTKPAFLISWEIELRITLSESETKLILKTAFGLSSCVTAQESHYKLLAWWYRTPQ</sequence>
<dbReference type="AlphaFoldDB" id="A0A8J6EBR1"/>
<reference evidence="1" key="1">
    <citation type="thesis" date="2020" institute="ProQuest LLC" country="789 East Eisenhower Parkway, Ann Arbor, MI, USA">
        <title>Comparative Genomics and Chromosome Evolution.</title>
        <authorList>
            <person name="Mudd A.B."/>
        </authorList>
    </citation>
    <scope>NUCLEOTIDE SEQUENCE</scope>
    <source>
        <strain evidence="1">HN-11 Male</strain>
        <tissue evidence="1">Kidney and liver</tissue>
    </source>
</reference>
<dbReference type="Proteomes" id="UP000770717">
    <property type="component" value="Unassembled WGS sequence"/>
</dbReference>
<accession>A0A8J6EBR1</accession>
<dbReference type="EMBL" id="WNTK01038591">
    <property type="protein sequence ID" value="KAG9460811.1"/>
    <property type="molecule type" value="Genomic_DNA"/>
</dbReference>
<gene>
    <name evidence="1" type="ORF">GDO78_019361</name>
</gene>
<evidence type="ECO:0000313" key="1">
    <source>
        <dbReference type="EMBL" id="KAG9460811.1"/>
    </source>
</evidence>
<comment type="caution">
    <text evidence="1">The sequence shown here is derived from an EMBL/GenBank/DDBJ whole genome shotgun (WGS) entry which is preliminary data.</text>
</comment>
<keyword evidence="2" id="KW-1185">Reference proteome</keyword>
<dbReference type="OrthoDB" id="9801402at2759"/>